<evidence type="ECO:0000313" key="3">
    <source>
        <dbReference type="Proteomes" id="UP000331127"/>
    </source>
</evidence>
<dbReference type="Pfam" id="PF00583">
    <property type="entry name" value="Acetyltransf_1"/>
    <property type="match status" value="1"/>
</dbReference>
<dbReference type="OrthoDB" id="4095657at2"/>
<accession>A0A5M3WWJ9</accession>
<comment type="caution">
    <text evidence="2">The sequence shown here is derived from an EMBL/GenBank/DDBJ whole genome shotgun (WGS) entry which is preliminary data.</text>
</comment>
<feature type="domain" description="N-acetyltransferase" evidence="1">
    <location>
        <begin position="12"/>
        <end position="198"/>
    </location>
</feature>
<name>A0A5M3WWJ9_9ACTN</name>
<gene>
    <name evidence="2" type="ORF">Amac_052780</name>
</gene>
<protein>
    <recommendedName>
        <fullName evidence="1">N-acetyltransferase domain-containing protein</fullName>
    </recommendedName>
</protein>
<sequence length="201" mass="22078">MRSDTLNLSAELTLRRATHADLSGVLSLLARAAGWLNSLGVRQWPVGGFPAERIEPLISAGNFYVLDAEDGTAGVMALDDHADAEFWTPGDRPEAALYVHKLAVNRDYSGLGVGEALLDWAGLRALAAGCRFVRLDCSKDNNRLQRYYLGQRFRHVRTVDLPHRASGALFERPAGVRGGFMPARVHDLTTYVPKQKALLSH</sequence>
<dbReference type="PROSITE" id="PS51186">
    <property type="entry name" value="GNAT"/>
    <property type="match status" value="1"/>
</dbReference>
<dbReference type="AlphaFoldDB" id="A0A5M3WWJ9"/>
<dbReference type="EMBL" id="BLAE01000031">
    <property type="protein sequence ID" value="GES11681.1"/>
    <property type="molecule type" value="Genomic_DNA"/>
</dbReference>
<organism evidence="2 3">
    <name type="scientific">Acrocarpospora macrocephala</name>
    <dbReference type="NCBI Taxonomy" id="150177"/>
    <lineage>
        <taxon>Bacteria</taxon>
        <taxon>Bacillati</taxon>
        <taxon>Actinomycetota</taxon>
        <taxon>Actinomycetes</taxon>
        <taxon>Streptosporangiales</taxon>
        <taxon>Streptosporangiaceae</taxon>
        <taxon>Acrocarpospora</taxon>
    </lineage>
</organism>
<dbReference type="SUPFAM" id="SSF55729">
    <property type="entry name" value="Acyl-CoA N-acyltransferases (Nat)"/>
    <property type="match status" value="1"/>
</dbReference>
<keyword evidence="3" id="KW-1185">Reference proteome</keyword>
<dbReference type="Gene3D" id="3.40.630.30">
    <property type="match status" value="1"/>
</dbReference>
<dbReference type="Proteomes" id="UP000331127">
    <property type="component" value="Unassembled WGS sequence"/>
</dbReference>
<proteinExistence type="predicted"/>
<evidence type="ECO:0000259" key="1">
    <source>
        <dbReference type="PROSITE" id="PS51186"/>
    </source>
</evidence>
<dbReference type="InterPro" id="IPR000182">
    <property type="entry name" value="GNAT_dom"/>
</dbReference>
<dbReference type="GO" id="GO:0016747">
    <property type="term" value="F:acyltransferase activity, transferring groups other than amino-acyl groups"/>
    <property type="evidence" value="ECO:0007669"/>
    <property type="project" value="InterPro"/>
</dbReference>
<evidence type="ECO:0000313" key="2">
    <source>
        <dbReference type="EMBL" id="GES11681.1"/>
    </source>
</evidence>
<reference evidence="2 3" key="1">
    <citation type="submission" date="2019-10" db="EMBL/GenBank/DDBJ databases">
        <title>Whole genome shotgun sequence of Acrocarpospora macrocephala NBRC 16266.</title>
        <authorList>
            <person name="Ichikawa N."/>
            <person name="Kimura A."/>
            <person name="Kitahashi Y."/>
            <person name="Komaki H."/>
            <person name="Oguchi A."/>
        </authorList>
    </citation>
    <scope>NUCLEOTIDE SEQUENCE [LARGE SCALE GENOMIC DNA]</scope>
    <source>
        <strain evidence="2 3">NBRC 16266</strain>
    </source>
</reference>
<dbReference type="CDD" id="cd04301">
    <property type="entry name" value="NAT_SF"/>
    <property type="match status" value="1"/>
</dbReference>
<dbReference type="InterPro" id="IPR016181">
    <property type="entry name" value="Acyl_CoA_acyltransferase"/>
</dbReference>
<dbReference type="RefSeq" id="WP_155357032.1">
    <property type="nucleotide sequence ID" value="NZ_BAAAHL010000001.1"/>
</dbReference>